<dbReference type="InterPro" id="IPR035681">
    <property type="entry name" value="ComA-like_MBL"/>
</dbReference>
<sequence length="292" mass="33165">MEEALTSKRSVVTTILIALLFVFFSSIKSYLNSDSFVVFCDIGQGDAAYIRLANKTDVLIDAGPDRKILQCLGKYMPFFDKTIELAFISHPQKDHFGGFEHILDRYSIDLLILNPLNNKALSYQKLLEKLDQKKVKLKSLYSGDVIDLNEAKIHIYWPEKSYIEKNIYKTTGINSEFSVSDVFLNLNKYSYVFNFEMNNKSILFTGDIDKEISNKISSLLGQVDILKVPHHGSKNGATKKFIDKVKPKMSIITVGKNNSYGHPNKEILDLLNNINTQIRRTAVDGNIVIKLQ</sequence>
<feature type="transmembrane region" description="Helical" evidence="1">
    <location>
        <begin position="12"/>
        <end position="31"/>
    </location>
</feature>
<dbReference type="CDD" id="cd07731">
    <property type="entry name" value="ComA-like_MBL-fold"/>
    <property type="match status" value="1"/>
</dbReference>
<dbReference type="AlphaFoldDB" id="A0A1F7HIJ0"/>
<name>A0A1F7HIJ0_9BACT</name>
<proteinExistence type="predicted"/>
<dbReference type="EMBL" id="MFZV01000029">
    <property type="protein sequence ID" value="OGK31047.1"/>
    <property type="molecule type" value="Genomic_DNA"/>
</dbReference>
<keyword evidence="1" id="KW-1133">Transmembrane helix</keyword>
<gene>
    <name evidence="2" type="ORF">A3F29_02455</name>
</gene>
<evidence type="ECO:0000256" key="1">
    <source>
        <dbReference type="SAM" id="Phobius"/>
    </source>
</evidence>
<evidence type="ECO:0000313" key="2">
    <source>
        <dbReference type="EMBL" id="OGK31047.1"/>
    </source>
</evidence>
<evidence type="ECO:0000313" key="3">
    <source>
        <dbReference type="Proteomes" id="UP000177199"/>
    </source>
</evidence>
<dbReference type="SUPFAM" id="SSF56281">
    <property type="entry name" value="Metallo-hydrolase/oxidoreductase"/>
    <property type="match status" value="1"/>
</dbReference>
<dbReference type="PANTHER" id="PTHR30619:SF1">
    <property type="entry name" value="RECOMBINATION PROTEIN 2"/>
    <property type="match status" value="1"/>
</dbReference>
<dbReference type="PANTHER" id="PTHR30619">
    <property type="entry name" value="DNA INTERNALIZATION/COMPETENCE PROTEIN COMEC/REC2"/>
    <property type="match status" value="1"/>
</dbReference>
<keyword evidence="1" id="KW-0472">Membrane</keyword>
<keyword evidence="1" id="KW-0812">Transmembrane</keyword>
<dbReference type="Proteomes" id="UP000177199">
    <property type="component" value="Unassembled WGS sequence"/>
</dbReference>
<accession>A0A1F7HIJ0</accession>
<reference evidence="2 3" key="1">
    <citation type="journal article" date="2016" name="Nat. Commun.">
        <title>Thousands of microbial genomes shed light on interconnected biogeochemical processes in an aquifer system.</title>
        <authorList>
            <person name="Anantharaman K."/>
            <person name="Brown C.T."/>
            <person name="Hug L.A."/>
            <person name="Sharon I."/>
            <person name="Castelle C.J."/>
            <person name="Probst A.J."/>
            <person name="Thomas B.C."/>
            <person name="Singh A."/>
            <person name="Wilkins M.J."/>
            <person name="Karaoz U."/>
            <person name="Brodie E.L."/>
            <person name="Williams K.H."/>
            <person name="Hubbard S.S."/>
            <person name="Banfield J.F."/>
        </authorList>
    </citation>
    <scope>NUCLEOTIDE SEQUENCE [LARGE SCALE GENOMIC DNA]</scope>
</reference>
<comment type="caution">
    <text evidence="2">The sequence shown here is derived from an EMBL/GenBank/DDBJ whole genome shotgun (WGS) entry which is preliminary data.</text>
</comment>
<dbReference type="Gene3D" id="3.60.15.10">
    <property type="entry name" value="Ribonuclease Z/Hydroxyacylglutathione hydrolase-like"/>
    <property type="match status" value="1"/>
</dbReference>
<dbReference type="InterPro" id="IPR036866">
    <property type="entry name" value="RibonucZ/Hydroxyglut_hydro"/>
</dbReference>
<dbReference type="InterPro" id="IPR052159">
    <property type="entry name" value="Competence_DNA_uptake"/>
</dbReference>
<protein>
    <submittedName>
        <fullName evidence="2">Uncharacterized protein</fullName>
    </submittedName>
</protein>
<organism evidence="2 3">
    <name type="scientific">Candidatus Roizmanbacteria bacterium RIFCSPHIGHO2_12_FULL_33_9</name>
    <dbReference type="NCBI Taxonomy" id="1802045"/>
    <lineage>
        <taxon>Bacteria</taxon>
        <taxon>Candidatus Roizmaniibacteriota</taxon>
    </lineage>
</organism>